<reference evidence="12" key="2">
    <citation type="submission" date="2025-08" db="UniProtKB">
        <authorList>
            <consortium name="Ensembl"/>
        </authorList>
    </citation>
    <scope>IDENTIFICATION</scope>
</reference>
<accession>A0A8C9W0S6</accession>
<evidence type="ECO:0000256" key="9">
    <source>
        <dbReference type="ARBA" id="ARBA00069693"/>
    </source>
</evidence>
<dbReference type="PROSITE" id="PS50106">
    <property type="entry name" value="PDZ"/>
    <property type="match status" value="1"/>
</dbReference>
<name>A0A8C9W0S6_SCLFO</name>
<dbReference type="OrthoDB" id="8882674at2759"/>
<feature type="region of interest" description="Disordered" evidence="10">
    <location>
        <begin position="772"/>
        <end position="798"/>
    </location>
</feature>
<dbReference type="SMART" id="SM00228">
    <property type="entry name" value="PDZ"/>
    <property type="match status" value="1"/>
</dbReference>
<feature type="region of interest" description="Disordered" evidence="10">
    <location>
        <begin position="354"/>
        <end position="383"/>
    </location>
</feature>
<dbReference type="SUPFAM" id="SSF50156">
    <property type="entry name" value="PDZ domain-like"/>
    <property type="match status" value="1"/>
</dbReference>
<evidence type="ECO:0000256" key="2">
    <source>
        <dbReference type="ARBA" id="ARBA00022481"/>
    </source>
</evidence>
<evidence type="ECO:0000256" key="1">
    <source>
        <dbReference type="ARBA" id="ARBA00004245"/>
    </source>
</evidence>
<evidence type="ECO:0000256" key="4">
    <source>
        <dbReference type="ARBA" id="ARBA00022553"/>
    </source>
</evidence>
<dbReference type="InterPro" id="IPR001478">
    <property type="entry name" value="PDZ"/>
</dbReference>
<keyword evidence="6" id="KW-0206">Cytoskeleton</keyword>
<feature type="compositionally biased region" description="Low complexity" evidence="10">
    <location>
        <begin position="668"/>
        <end position="678"/>
    </location>
</feature>
<dbReference type="AlphaFoldDB" id="A0A8C9W0S6"/>
<organism evidence="12 13">
    <name type="scientific">Scleropages formosus</name>
    <name type="common">Asian bonytongue</name>
    <name type="synonym">Osteoglossum formosum</name>
    <dbReference type="NCBI Taxonomy" id="113540"/>
    <lineage>
        <taxon>Eukaryota</taxon>
        <taxon>Metazoa</taxon>
        <taxon>Chordata</taxon>
        <taxon>Craniata</taxon>
        <taxon>Vertebrata</taxon>
        <taxon>Euteleostomi</taxon>
        <taxon>Actinopterygii</taxon>
        <taxon>Neopterygii</taxon>
        <taxon>Teleostei</taxon>
        <taxon>Osteoglossocephala</taxon>
        <taxon>Osteoglossomorpha</taxon>
        <taxon>Osteoglossiformes</taxon>
        <taxon>Osteoglossidae</taxon>
        <taxon>Scleropages</taxon>
    </lineage>
</organism>
<feature type="region of interest" description="Disordered" evidence="10">
    <location>
        <begin position="668"/>
        <end position="709"/>
    </location>
</feature>
<dbReference type="GO" id="GO:0030018">
    <property type="term" value="C:Z disc"/>
    <property type="evidence" value="ECO:0007669"/>
    <property type="project" value="TreeGrafter"/>
</dbReference>
<keyword evidence="4" id="KW-0597">Phosphoprotein</keyword>
<dbReference type="GO" id="GO:0005634">
    <property type="term" value="C:nucleus"/>
    <property type="evidence" value="ECO:0007669"/>
    <property type="project" value="TreeGrafter"/>
</dbReference>
<dbReference type="GeneTree" id="ENSGT00950000183054"/>
<comment type="subcellular location">
    <subcellularLocation>
        <location evidence="1">Cytoplasm</location>
        <location evidence="1">Cytoskeleton</location>
    </subcellularLocation>
</comment>
<evidence type="ECO:0000256" key="3">
    <source>
        <dbReference type="ARBA" id="ARBA00022490"/>
    </source>
</evidence>
<dbReference type="FunFam" id="2.30.42.10:FF:000137">
    <property type="entry name" value="Synaptopodin 2-like a"/>
    <property type="match status" value="1"/>
</dbReference>
<evidence type="ECO:0000256" key="10">
    <source>
        <dbReference type="SAM" id="MobiDB-lite"/>
    </source>
</evidence>
<feature type="region of interest" description="Disordered" evidence="10">
    <location>
        <begin position="557"/>
        <end position="579"/>
    </location>
</feature>
<evidence type="ECO:0000256" key="6">
    <source>
        <dbReference type="ARBA" id="ARBA00023212"/>
    </source>
</evidence>
<dbReference type="GO" id="GO:0007519">
    <property type="term" value="P:skeletal muscle tissue development"/>
    <property type="evidence" value="ECO:0007669"/>
    <property type="project" value="Ensembl"/>
</dbReference>
<dbReference type="Proteomes" id="UP000694397">
    <property type="component" value="Chromosome 3"/>
</dbReference>
<dbReference type="GO" id="GO:0003779">
    <property type="term" value="F:actin binding"/>
    <property type="evidence" value="ECO:0007669"/>
    <property type="project" value="UniProtKB-KW"/>
</dbReference>
<sequence length="1143" mass="122066">MVAEEVVVTLSGGAPWGFRLQGGAEQKKPLQVAKVRKRSKACRAGLREGDELVSINERRCAVLSHAQAMNLIDSCPGTLHIGIKRAPAGLQSVVLLNRAPSPCIDKEYRATLRALSPPGSGDIHRGATMSPTGLEWLTSPPESEAYYGETDSDADMIHDVQRRHKRRSPNGGPVSECTSGYGNAGWRDNLPGVARREVVYRPPEGIENGVDDSCTSADEQGPLDRPGTHEADSGFQESLSLPPLVPPQRALEALSLVSGSQLVPMVGPVDKPVDEELTTTYKDKARQAKLHRGESVQEKQVKEARSKCRTIASLLTDAPNPHSKGVLMFKKRRQRAKKYTLTCFGSVNGDLHRSTDEEEEENGIFPGSESEIDEDGFTSAPESAWDSDYLDVLERKTPVWDMEGDSPGLSATAGKGAQLFEQQRKRTEEHISMAGVVPEQPSKELPKSTTPVTPVIEITPVTPLTPVMETTPVTPITSSDFGSMNGDFGSVGKTSLMISPKVVVSTSPTPLTPAQPTELPSGLVQNRTARPFAPGFVSHRASTAPVVFRVNGVKSLPSKPMSEIEKAPPSSTSSPSKGDVKRAVSVTSLYIPARSSAYSAPPNVLSPPPSVAATPPMPFSPTSTPAATFFPPAVPYCPPTMPVTTFSTPSTPYSSPALASTVFVSPTTPYSPSTMPSTPFSPPTTPFSPSTMPATPLSANPSAYPSSLSSVSVNSPRSVQKVSSSPYIAMSTTPLAPATTSQPIQLNPTAISMESLASREQRISVPAARTGILQEARRRSSKKPMFKSPEEKKISSPNPELLSLVQNLDGRRQEMGFESGPEEDLLNLGAEACNFMQAQRSKLPPPPVAPKPHVVRETPMVPQMGGKGAELFARRQSRMDKYVVDSPAAQPAHPISPREARLPSPTPSLPAHWKYSPNIRAPPPINYNPLLSPSCPPTAQRGMKAAESARSGRKSGSQKPGIKATDVLNHQPYQLNSSLFAYGGGIPQHHGAQTVGETLASPKQVPVKAGRVCEVRRFSTPTPMSAPTLKPTTIAPRSATTLGEAFWHTDEDPVRTPCLPPPPAAIHIANLPELPRISTAPIPEPASIPAGGPGYTGFQGAKQFKSAPELSPVTVSARAPRPNFSTSRMGIQANVWRPGSKLC</sequence>
<comment type="similarity">
    <text evidence="7">Belongs to the synaptopodin family.</text>
</comment>
<dbReference type="Ensembl" id="ENSSFOT00015077158.1">
    <property type="protein sequence ID" value="ENSSFOP00015067273.1"/>
    <property type="gene ID" value="ENSSFOG00015024320.1"/>
</dbReference>
<gene>
    <name evidence="12" type="primary">SYNPO2L</name>
    <name evidence="12" type="synonym">LOC108934870</name>
</gene>
<feature type="domain" description="PDZ" evidence="11">
    <location>
        <begin position="5"/>
        <end position="87"/>
    </location>
</feature>
<keyword evidence="2" id="KW-0488">Methylation</keyword>
<feature type="compositionally biased region" description="Low complexity" evidence="10">
    <location>
        <begin position="687"/>
        <end position="709"/>
    </location>
</feature>
<feature type="region of interest" description="Disordered" evidence="10">
    <location>
        <begin position="937"/>
        <end position="963"/>
    </location>
</feature>
<proteinExistence type="inferred from homology"/>
<keyword evidence="3" id="KW-0963">Cytoplasm</keyword>
<evidence type="ECO:0000259" key="11">
    <source>
        <dbReference type="PROSITE" id="PS50106"/>
    </source>
</evidence>
<comment type="function">
    <text evidence="8">Actin-associated protein that may play a role in modulating actin-based shape.</text>
</comment>
<dbReference type="GO" id="GO:0015629">
    <property type="term" value="C:actin cytoskeleton"/>
    <property type="evidence" value="ECO:0007669"/>
    <property type="project" value="TreeGrafter"/>
</dbReference>
<dbReference type="GO" id="GO:0032233">
    <property type="term" value="P:positive regulation of actin filament bundle assembly"/>
    <property type="evidence" value="ECO:0007669"/>
    <property type="project" value="TreeGrafter"/>
</dbReference>
<protein>
    <recommendedName>
        <fullName evidence="9">Synaptopodin 2-like protein</fullName>
    </recommendedName>
</protein>
<reference evidence="12 13" key="1">
    <citation type="submission" date="2019-04" db="EMBL/GenBank/DDBJ databases">
        <authorList>
            <consortium name="Wellcome Sanger Institute Data Sharing"/>
        </authorList>
    </citation>
    <scope>NUCLEOTIDE SEQUENCE [LARGE SCALE GENOMIC DNA]</scope>
</reference>
<dbReference type="PANTHER" id="PTHR24217">
    <property type="entry name" value="PUTATIVE-RELATED"/>
    <property type="match status" value="1"/>
</dbReference>
<dbReference type="Gene3D" id="2.30.42.10">
    <property type="match status" value="1"/>
</dbReference>
<feature type="region of interest" description="Disordered" evidence="10">
    <location>
        <begin position="163"/>
        <end position="183"/>
    </location>
</feature>
<dbReference type="PANTHER" id="PTHR24217:SF10">
    <property type="entry name" value="SYNAPTOPODIN 2-LIKE PROTEIN"/>
    <property type="match status" value="1"/>
</dbReference>
<dbReference type="CDD" id="cd10820">
    <property type="entry name" value="PDZ_SYNPO2-like"/>
    <property type="match status" value="1"/>
</dbReference>
<evidence type="ECO:0000256" key="5">
    <source>
        <dbReference type="ARBA" id="ARBA00023203"/>
    </source>
</evidence>
<dbReference type="KEGG" id="sfm:108934870"/>
<evidence type="ECO:0000313" key="12">
    <source>
        <dbReference type="Ensembl" id="ENSSFOP00015067273.1"/>
    </source>
</evidence>
<evidence type="ECO:0000256" key="8">
    <source>
        <dbReference type="ARBA" id="ARBA00057136"/>
    </source>
</evidence>
<dbReference type="InterPro" id="IPR051976">
    <property type="entry name" value="Synaptopodin_domain"/>
</dbReference>
<keyword evidence="13" id="KW-1185">Reference proteome</keyword>
<feature type="region of interest" description="Disordered" evidence="10">
    <location>
        <begin position="204"/>
        <end position="238"/>
    </location>
</feature>
<feature type="region of interest" description="Disordered" evidence="10">
    <location>
        <begin position="887"/>
        <end position="906"/>
    </location>
</feature>
<dbReference type="Pfam" id="PF00595">
    <property type="entry name" value="PDZ"/>
    <property type="match status" value="1"/>
</dbReference>
<keyword evidence="5" id="KW-0009">Actin-binding</keyword>
<dbReference type="InterPro" id="IPR036034">
    <property type="entry name" value="PDZ_sf"/>
</dbReference>
<dbReference type="GO" id="GO:0048738">
    <property type="term" value="P:cardiac muscle tissue development"/>
    <property type="evidence" value="ECO:0007669"/>
    <property type="project" value="Ensembl"/>
</dbReference>
<reference evidence="12" key="3">
    <citation type="submission" date="2025-09" db="UniProtKB">
        <authorList>
            <consortium name="Ensembl"/>
        </authorList>
    </citation>
    <scope>IDENTIFICATION</scope>
</reference>
<evidence type="ECO:0000313" key="13">
    <source>
        <dbReference type="Proteomes" id="UP000694397"/>
    </source>
</evidence>
<evidence type="ECO:0000256" key="7">
    <source>
        <dbReference type="ARBA" id="ARBA00038161"/>
    </source>
</evidence>